<proteinExistence type="predicted"/>
<gene>
    <name evidence="1" type="ORF">QN277_003764</name>
</gene>
<reference evidence="1" key="1">
    <citation type="submission" date="2023-10" db="EMBL/GenBank/DDBJ databases">
        <title>Chromosome-level genome of the transformable northern wattle, Acacia crassicarpa.</title>
        <authorList>
            <person name="Massaro I."/>
            <person name="Sinha N.R."/>
            <person name="Poethig S."/>
            <person name="Leichty A.R."/>
        </authorList>
    </citation>
    <scope>NUCLEOTIDE SEQUENCE</scope>
    <source>
        <strain evidence="1">Acra3RX</strain>
        <tissue evidence="1">Leaf</tissue>
    </source>
</reference>
<sequence>MERLLHLTR</sequence>
<organism evidence="1 2">
    <name type="scientific">Acacia crassicarpa</name>
    <name type="common">northern wattle</name>
    <dbReference type="NCBI Taxonomy" id="499986"/>
    <lineage>
        <taxon>Eukaryota</taxon>
        <taxon>Viridiplantae</taxon>
        <taxon>Streptophyta</taxon>
        <taxon>Embryophyta</taxon>
        <taxon>Tracheophyta</taxon>
        <taxon>Spermatophyta</taxon>
        <taxon>Magnoliopsida</taxon>
        <taxon>eudicotyledons</taxon>
        <taxon>Gunneridae</taxon>
        <taxon>Pentapetalae</taxon>
        <taxon>rosids</taxon>
        <taxon>fabids</taxon>
        <taxon>Fabales</taxon>
        <taxon>Fabaceae</taxon>
        <taxon>Caesalpinioideae</taxon>
        <taxon>mimosoid clade</taxon>
        <taxon>Acacieae</taxon>
        <taxon>Acacia</taxon>
    </lineage>
</organism>
<evidence type="ECO:0000313" key="2">
    <source>
        <dbReference type="Proteomes" id="UP001293593"/>
    </source>
</evidence>
<accession>A0AAE1MHR4</accession>
<protein>
    <submittedName>
        <fullName evidence="1">Uncharacterized protein</fullName>
    </submittedName>
</protein>
<name>A0AAE1MHR4_9FABA</name>
<evidence type="ECO:0000313" key="1">
    <source>
        <dbReference type="EMBL" id="KAK4260681.1"/>
    </source>
</evidence>
<dbReference type="EMBL" id="JAWXYG010000010">
    <property type="protein sequence ID" value="KAK4260681.1"/>
    <property type="molecule type" value="Genomic_DNA"/>
</dbReference>
<comment type="caution">
    <text evidence="1">The sequence shown here is derived from an EMBL/GenBank/DDBJ whole genome shotgun (WGS) entry which is preliminary data.</text>
</comment>
<keyword evidence="2" id="KW-1185">Reference proteome</keyword>
<dbReference type="Proteomes" id="UP001293593">
    <property type="component" value="Unassembled WGS sequence"/>
</dbReference>